<dbReference type="EMBL" id="CAJVRL010000002">
    <property type="protein sequence ID" value="CAG8949396.1"/>
    <property type="molecule type" value="Genomic_DNA"/>
</dbReference>
<accession>A0A9N9KLX7</accession>
<protein>
    <submittedName>
        <fullName evidence="1">Uncharacterized protein</fullName>
    </submittedName>
</protein>
<evidence type="ECO:0000313" key="1">
    <source>
        <dbReference type="EMBL" id="CAG8949396.1"/>
    </source>
</evidence>
<reference evidence="1" key="1">
    <citation type="submission" date="2021-07" db="EMBL/GenBank/DDBJ databases">
        <authorList>
            <person name="Durling M."/>
        </authorList>
    </citation>
    <scope>NUCLEOTIDE SEQUENCE</scope>
</reference>
<keyword evidence="2" id="KW-1185">Reference proteome</keyword>
<comment type="caution">
    <text evidence="1">The sequence shown here is derived from an EMBL/GenBank/DDBJ whole genome shotgun (WGS) entry which is preliminary data.</text>
</comment>
<name>A0A9N9KLX7_9HELO</name>
<gene>
    <name evidence="1" type="ORF">HYFRA_00005025</name>
</gene>
<organism evidence="1 2">
    <name type="scientific">Hymenoscyphus fraxineus</name>
    <dbReference type="NCBI Taxonomy" id="746836"/>
    <lineage>
        <taxon>Eukaryota</taxon>
        <taxon>Fungi</taxon>
        <taxon>Dikarya</taxon>
        <taxon>Ascomycota</taxon>
        <taxon>Pezizomycotina</taxon>
        <taxon>Leotiomycetes</taxon>
        <taxon>Helotiales</taxon>
        <taxon>Helotiaceae</taxon>
        <taxon>Hymenoscyphus</taxon>
    </lineage>
</organism>
<dbReference type="AlphaFoldDB" id="A0A9N9KLX7"/>
<dbReference type="Proteomes" id="UP000696280">
    <property type="component" value="Unassembled WGS sequence"/>
</dbReference>
<sequence length="70" mass="7773">MREARSIFSLDQPVDVYMQILGKLPPVHSEHSIECSEPKLTSQSLNAMIFGTEPQVKSSQSGGEPRELET</sequence>
<evidence type="ECO:0000313" key="2">
    <source>
        <dbReference type="Proteomes" id="UP000696280"/>
    </source>
</evidence>
<proteinExistence type="predicted"/>